<dbReference type="GO" id="GO:0005737">
    <property type="term" value="C:cytoplasm"/>
    <property type="evidence" value="ECO:0007669"/>
    <property type="project" value="TreeGrafter"/>
</dbReference>
<dbReference type="Pfam" id="PF01784">
    <property type="entry name" value="DUF34_NIF3"/>
    <property type="match status" value="1"/>
</dbReference>
<proteinExistence type="inferred from homology"/>
<name>A0A1Y4SZ94_9FIRM</name>
<dbReference type="NCBIfam" id="TIGR00486">
    <property type="entry name" value="YbgI_SA1388"/>
    <property type="match status" value="1"/>
</dbReference>
<dbReference type="PANTHER" id="PTHR13799:SF14">
    <property type="entry name" value="GTP CYCLOHYDROLASE 1 TYPE 2 HOMOLOG"/>
    <property type="match status" value="1"/>
</dbReference>
<evidence type="ECO:0000313" key="6">
    <source>
        <dbReference type="Proteomes" id="UP000195305"/>
    </source>
</evidence>
<organism evidence="5 6">
    <name type="scientific">Massilimicrobiota timonensis</name>
    <dbReference type="NCBI Taxonomy" id="1776392"/>
    <lineage>
        <taxon>Bacteria</taxon>
        <taxon>Bacillati</taxon>
        <taxon>Bacillota</taxon>
        <taxon>Erysipelotrichia</taxon>
        <taxon>Erysipelotrichales</taxon>
        <taxon>Erysipelotrichaceae</taxon>
        <taxon>Massilimicrobiota</taxon>
    </lineage>
</organism>
<dbReference type="AlphaFoldDB" id="A0A1Y4SZ94"/>
<feature type="binding site" evidence="4">
    <location>
        <position position="103"/>
    </location>
    <ligand>
        <name>a divalent metal cation</name>
        <dbReference type="ChEBI" id="CHEBI:60240"/>
        <label>1</label>
    </ligand>
</feature>
<feature type="binding site" evidence="4">
    <location>
        <position position="213"/>
    </location>
    <ligand>
        <name>a divalent metal cation</name>
        <dbReference type="ChEBI" id="CHEBI:60240"/>
        <label>1</label>
    </ligand>
</feature>
<keyword evidence="6" id="KW-1185">Reference proteome</keyword>
<dbReference type="InterPro" id="IPR002678">
    <property type="entry name" value="DUF34/NIF3"/>
</dbReference>
<evidence type="ECO:0000256" key="2">
    <source>
        <dbReference type="ARBA" id="ARBA00022112"/>
    </source>
</evidence>
<evidence type="ECO:0000313" key="5">
    <source>
        <dbReference type="EMBL" id="OUQ34262.1"/>
    </source>
</evidence>
<sequence>MKAKQIIEIMEKHYPLELQEEWDKCGLQIGDQDTEVSKLMIALNADLQTINEAIEKGCQMLITHHPFLLDPIVNIDQDDFMGAFIFKAIEHHIVVYSSHTALDNVSMNQWLIEALGVHDIKRGEDQITRIATLNQPMAMNEFLDHVQDTYHLEHFQYAGQVDQVSRIAICGGSGADFMHQFYGKVDAYLTGDTKYRHAKNAIDYHLLLVDIHHHAEKIMVKKLKEVLEKEVNVEIIEGSSPDYYHYR</sequence>
<comment type="similarity">
    <text evidence="1">Belongs to the GTP cyclohydrolase I type 2/NIF3 family.</text>
</comment>
<dbReference type="SUPFAM" id="SSF102705">
    <property type="entry name" value="NIF3 (NGG1p interacting factor 3)-like"/>
    <property type="match status" value="1"/>
</dbReference>
<accession>A0A1Y4SZ94</accession>
<evidence type="ECO:0000256" key="4">
    <source>
        <dbReference type="PIRSR" id="PIRSR602678-1"/>
    </source>
</evidence>
<feature type="binding site" evidence="4">
    <location>
        <position position="216"/>
    </location>
    <ligand>
        <name>a divalent metal cation</name>
        <dbReference type="ChEBI" id="CHEBI:60240"/>
        <label>1</label>
    </ligand>
</feature>
<dbReference type="EMBL" id="NFLJ01000018">
    <property type="protein sequence ID" value="OUQ34262.1"/>
    <property type="molecule type" value="Genomic_DNA"/>
</dbReference>
<dbReference type="Gene3D" id="3.40.1390.30">
    <property type="entry name" value="NIF3 (NGG1p interacting factor 3)-like"/>
    <property type="match status" value="2"/>
</dbReference>
<dbReference type="InterPro" id="IPR036069">
    <property type="entry name" value="DUF34/NIF3_sf"/>
</dbReference>
<feature type="binding site" evidence="4">
    <location>
        <position position="65"/>
    </location>
    <ligand>
        <name>a divalent metal cation</name>
        <dbReference type="ChEBI" id="CHEBI:60240"/>
        <label>1</label>
    </ligand>
</feature>
<gene>
    <name evidence="5" type="ORF">B5E75_07230</name>
</gene>
<evidence type="ECO:0000256" key="3">
    <source>
        <dbReference type="ARBA" id="ARBA00022723"/>
    </source>
</evidence>
<dbReference type="PANTHER" id="PTHR13799">
    <property type="entry name" value="NGG1 INTERACTING FACTOR 3"/>
    <property type="match status" value="1"/>
</dbReference>
<protein>
    <recommendedName>
        <fullName evidence="2">GTP cyclohydrolase 1 type 2 homolog</fullName>
    </recommendedName>
</protein>
<dbReference type="FunFam" id="3.40.1390.30:FF:000001">
    <property type="entry name" value="GTP cyclohydrolase 1 type 2"/>
    <property type="match status" value="1"/>
</dbReference>
<dbReference type="OrthoDB" id="9792792at2"/>
<comment type="caution">
    <text evidence="5">The sequence shown here is derived from an EMBL/GenBank/DDBJ whole genome shotgun (WGS) entry which is preliminary data.</text>
</comment>
<dbReference type="Proteomes" id="UP000195305">
    <property type="component" value="Unassembled WGS sequence"/>
</dbReference>
<keyword evidence="3 4" id="KW-0479">Metal-binding</keyword>
<feature type="binding site" evidence="4">
    <location>
        <position position="64"/>
    </location>
    <ligand>
        <name>a divalent metal cation</name>
        <dbReference type="ChEBI" id="CHEBI:60240"/>
        <label>2</label>
    </ligand>
</feature>
<evidence type="ECO:0000256" key="1">
    <source>
        <dbReference type="ARBA" id="ARBA00006964"/>
    </source>
</evidence>
<dbReference type="RefSeq" id="WP_087358083.1">
    <property type="nucleotide sequence ID" value="NZ_NFLJ01000018.1"/>
</dbReference>
<reference evidence="5 6" key="1">
    <citation type="journal article" date="2018" name="BMC Genomics">
        <title>Whole genome sequencing and function prediction of 133 gut anaerobes isolated from chicken caecum in pure cultures.</title>
        <authorList>
            <person name="Medvecky M."/>
            <person name="Cejkova D."/>
            <person name="Polansky O."/>
            <person name="Karasova D."/>
            <person name="Kubasova T."/>
            <person name="Cizek A."/>
            <person name="Rychlik I."/>
        </authorList>
    </citation>
    <scope>NUCLEOTIDE SEQUENCE [LARGE SCALE GENOMIC DNA]</scope>
    <source>
        <strain evidence="5 6">An13</strain>
    </source>
</reference>
<dbReference type="GO" id="GO:0046872">
    <property type="term" value="F:metal ion binding"/>
    <property type="evidence" value="ECO:0007669"/>
    <property type="project" value="UniProtKB-KW"/>
</dbReference>